<accession>A0A1I4IKP3</accession>
<dbReference type="InterPro" id="IPR018680">
    <property type="entry name" value="DUF2164"/>
</dbReference>
<evidence type="ECO:0000313" key="1">
    <source>
        <dbReference type="EMBL" id="SFL54864.1"/>
    </source>
</evidence>
<dbReference type="EMBL" id="FOTW01000005">
    <property type="protein sequence ID" value="SFL54864.1"/>
    <property type="molecule type" value="Genomic_DNA"/>
</dbReference>
<sequence length="84" mass="9623">MKSRKTQKKPIASLQGYFDENLAEKIGNVTAGALLGFSIDEIGPLVYNAAVTDVQENLERKALELDLEIHKDEFQYWRVREGRR</sequence>
<proteinExistence type="predicted"/>
<dbReference type="Proteomes" id="UP000199470">
    <property type="component" value="Unassembled WGS sequence"/>
</dbReference>
<dbReference type="Pfam" id="PF09932">
    <property type="entry name" value="DUF2164"/>
    <property type="match status" value="1"/>
</dbReference>
<organism evidence="1 2">
    <name type="scientific">Rugamonas rubra</name>
    <dbReference type="NCBI Taxonomy" id="758825"/>
    <lineage>
        <taxon>Bacteria</taxon>
        <taxon>Pseudomonadati</taxon>
        <taxon>Pseudomonadota</taxon>
        <taxon>Betaproteobacteria</taxon>
        <taxon>Burkholderiales</taxon>
        <taxon>Oxalobacteraceae</taxon>
        <taxon>Telluria group</taxon>
        <taxon>Rugamonas</taxon>
    </lineage>
</organism>
<dbReference type="OrthoDB" id="573733at2"/>
<evidence type="ECO:0000313" key="2">
    <source>
        <dbReference type="Proteomes" id="UP000199470"/>
    </source>
</evidence>
<gene>
    <name evidence="1" type="ORF">SAMN02982985_00624</name>
</gene>
<keyword evidence="2" id="KW-1185">Reference proteome</keyword>
<reference evidence="1 2" key="1">
    <citation type="submission" date="2016-10" db="EMBL/GenBank/DDBJ databases">
        <authorList>
            <person name="de Groot N.N."/>
        </authorList>
    </citation>
    <scope>NUCLEOTIDE SEQUENCE [LARGE SCALE GENOMIC DNA]</scope>
    <source>
        <strain evidence="1 2">ATCC 43154</strain>
    </source>
</reference>
<name>A0A1I4IKP3_9BURK</name>
<dbReference type="AlphaFoldDB" id="A0A1I4IKP3"/>
<protein>
    <submittedName>
        <fullName evidence="1">Uncharacterized conserved protein</fullName>
    </submittedName>
</protein>